<organism evidence="1">
    <name type="scientific">Gossypium barbadense</name>
    <name type="common">Sea Island cotton</name>
    <name type="synonym">Hibiscus barbadensis</name>
    <dbReference type="NCBI Taxonomy" id="3634"/>
    <lineage>
        <taxon>Eukaryota</taxon>
        <taxon>Viridiplantae</taxon>
        <taxon>Streptophyta</taxon>
        <taxon>Embryophyta</taxon>
        <taxon>Tracheophyta</taxon>
        <taxon>Spermatophyta</taxon>
        <taxon>Magnoliopsida</taxon>
        <taxon>eudicotyledons</taxon>
        <taxon>Gunneridae</taxon>
        <taxon>Pentapetalae</taxon>
        <taxon>rosids</taxon>
        <taxon>malvids</taxon>
        <taxon>Malvales</taxon>
        <taxon>Malvaceae</taxon>
        <taxon>Malvoideae</taxon>
        <taxon>Gossypium</taxon>
    </lineage>
</organism>
<protein>
    <submittedName>
        <fullName evidence="1">Uncharacterized protein</fullName>
    </submittedName>
</protein>
<accession>A0A5J5QIA3</accession>
<keyword evidence="2" id="KW-1185">Reference proteome</keyword>
<dbReference type="EMBL" id="CM018222">
    <property type="protein sequence ID" value="KAB2016491.1"/>
    <property type="molecule type" value="Genomic_DNA"/>
</dbReference>
<dbReference type="Proteomes" id="UP000327439">
    <property type="component" value="Chromosome D08"/>
</dbReference>
<evidence type="ECO:0000313" key="1">
    <source>
        <dbReference type="EMBL" id="KAB2016491.1"/>
    </source>
</evidence>
<dbReference type="EMBL" id="CM018222">
    <property type="protein sequence ID" value="KAB2016490.1"/>
    <property type="molecule type" value="Genomic_DNA"/>
</dbReference>
<name>A0A5J5QIA3_GOSBA</name>
<sequence>MQRNQNAIKKVKTSFFFSRTSNFSLIFLVRLSRPFVFHRLSCVARNIVFQRLFQICHGCWCCISLLLKGSLPL</sequence>
<dbReference type="AlphaFoldDB" id="A0A5J5QIA3"/>
<evidence type="ECO:0000313" key="2">
    <source>
        <dbReference type="Proteomes" id="UP000327439"/>
    </source>
</evidence>
<gene>
    <name evidence="1" type="ORF">ES319_D08G100700v1</name>
</gene>
<reference evidence="1" key="1">
    <citation type="submission" date="2019-06" db="EMBL/GenBank/DDBJ databases">
        <title>WGS assembly of Gossypium barbadense.</title>
        <authorList>
            <person name="Chen Z.J."/>
            <person name="Sreedasyam A."/>
            <person name="Ando A."/>
            <person name="Song Q."/>
            <person name="De L."/>
            <person name="Hulse-Kemp A."/>
            <person name="Ding M."/>
            <person name="Ye W."/>
            <person name="Kirkbride R."/>
            <person name="Jenkins J."/>
            <person name="Plott C."/>
            <person name="Lovell J."/>
            <person name="Lin Y.-M."/>
            <person name="Vaughn R."/>
            <person name="Liu B."/>
            <person name="Li W."/>
            <person name="Simpson S."/>
            <person name="Scheffler B."/>
            <person name="Saski C."/>
            <person name="Grover C."/>
            <person name="Hu G."/>
            <person name="Conover J."/>
            <person name="Carlson J."/>
            <person name="Shu S."/>
            <person name="Boston L."/>
            <person name="Williams M."/>
            <person name="Peterson D."/>
            <person name="Mcgee K."/>
            <person name="Jones D."/>
            <person name="Wendel J."/>
            <person name="Stelly D."/>
            <person name="Grimwood J."/>
            <person name="Schmutz J."/>
        </authorList>
    </citation>
    <scope>NUCLEOTIDE SEQUENCE [LARGE SCALE GENOMIC DNA]</scope>
    <source>
        <strain evidence="1">1400233.01</strain>
    </source>
</reference>
<reference evidence="2" key="2">
    <citation type="journal article" date="2020" name="Nat. Genet.">
        <title>Genomic diversifications of five Gossypium allopolyploid species and their impact on cotton improvement.</title>
        <authorList>
            <person name="Chen Z.J."/>
            <person name="Sreedasyam A."/>
            <person name="Ando A."/>
            <person name="Song Q."/>
            <person name="De Santiago L.M."/>
            <person name="Hulse-Kemp A.M."/>
            <person name="Ding M."/>
            <person name="Ye W."/>
            <person name="Kirkbride R.C."/>
            <person name="Jenkins J."/>
            <person name="Plott C."/>
            <person name="Lovell J."/>
            <person name="Lin Y.M."/>
            <person name="Vaughn R."/>
            <person name="Liu B."/>
            <person name="Simpson S."/>
            <person name="Scheffler B.E."/>
            <person name="Wen L."/>
            <person name="Saski C.A."/>
            <person name="Grover C.E."/>
            <person name="Hu G."/>
            <person name="Conover J.L."/>
            <person name="Carlson J.W."/>
            <person name="Shu S."/>
            <person name="Boston L.B."/>
            <person name="Williams M."/>
            <person name="Peterson D.G."/>
            <person name="McGee K."/>
            <person name="Jones D.C."/>
            <person name="Wendel J.F."/>
            <person name="Stelly D.M."/>
            <person name="Grimwood J."/>
            <person name="Schmutz J."/>
        </authorList>
    </citation>
    <scope>NUCLEOTIDE SEQUENCE [LARGE SCALE GENOMIC DNA]</scope>
    <source>
        <strain evidence="2">cv. 3-79</strain>
    </source>
</reference>
<proteinExistence type="predicted"/>